<keyword evidence="2" id="KW-0808">Transferase</keyword>
<dbReference type="Gene3D" id="3.40.50.150">
    <property type="entry name" value="Vaccinia Virus protein VP39"/>
    <property type="match status" value="1"/>
</dbReference>
<reference evidence="5" key="1">
    <citation type="submission" date="2017-01" db="EMBL/GenBank/DDBJ databases">
        <authorList>
            <person name="Brunel B."/>
        </authorList>
    </citation>
    <scope>NUCLEOTIDE SEQUENCE [LARGE SCALE GENOMIC DNA]</scope>
</reference>
<dbReference type="EMBL" id="FTPD01000006">
    <property type="protein sequence ID" value="SIT54034.1"/>
    <property type="molecule type" value="Genomic_DNA"/>
</dbReference>
<dbReference type="Proteomes" id="UP000188388">
    <property type="component" value="Unassembled WGS sequence"/>
</dbReference>
<dbReference type="Pfam" id="PF13649">
    <property type="entry name" value="Methyltransf_25"/>
    <property type="match status" value="1"/>
</dbReference>
<dbReference type="AlphaFoldDB" id="A0A1R3V2B5"/>
<dbReference type="GO" id="GO:0008168">
    <property type="term" value="F:methyltransferase activity"/>
    <property type="evidence" value="ECO:0007669"/>
    <property type="project" value="UniProtKB-KW"/>
</dbReference>
<keyword evidence="1" id="KW-0489">Methyltransferase</keyword>
<dbReference type="SUPFAM" id="SSF53335">
    <property type="entry name" value="S-adenosyl-L-methionine-dependent methyltransferases"/>
    <property type="match status" value="1"/>
</dbReference>
<sequence>MCTTIHDLPNGATYRAKTCDLGGALRATDEQAMFNAQLATYRKIVGANLMFHREVYSLLQNLLRKEMPRPFSFLDIACGDASASEAALRDCSIEHYHGIDLSAASLDIAKEELKSLPCPVELHCRDFSEAMACWTDPVDIVWIGMSLHHLKLDGKISMMRRIHRVMKPDGLFLLWEPTLLDQEDRLGWLRRFSTFRADWAAISDEEFASMQRHMEMADFPESAETWEAIGRDAGFARAEQVFTMPNRIGRVFQYRN</sequence>
<protein>
    <recommendedName>
        <fullName evidence="3">Methyltransferase domain-containing protein</fullName>
    </recommendedName>
</protein>
<dbReference type="CDD" id="cd02440">
    <property type="entry name" value="AdoMet_MTases"/>
    <property type="match status" value="1"/>
</dbReference>
<dbReference type="STRING" id="1631249.BQ8794_140179"/>
<evidence type="ECO:0000313" key="4">
    <source>
        <dbReference type="EMBL" id="SIT54034.1"/>
    </source>
</evidence>
<keyword evidence="5" id="KW-1185">Reference proteome</keyword>
<evidence type="ECO:0000259" key="3">
    <source>
        <dbReference type="Pfam" id="PF13649"/>
    </source>
</evidence>
<dbReference type="InterPro" id="IPR041698">
    <property type="entry name" value="Methyltransf_25"/>
</dbReference>
<gene>
    <name evidence="4" type="ORF">BQ8794_140179</name>
</gene>
<dbReference type="PANTHER" id="PTHR43861">
    <property type="entry name" value="TRANS-ACONITATE 2-METHYLTRANSFERASE-RELATED"/>
    <property type="match status" value="1"/>
</dbReference>
<dbReference type="InterPro" id="IPR029063">
    <property type="entry name" value="SAM-dependent_MTases_sf"/>
</dbReference>
<accession>A0A1R3V2B5</accession>
<name>A0A1R3V2B5_9HYPH</name>
<organism evidence="4 5">
    <name type="scientific">Mesorhizobium prunaredense</name>
    <dbReference type="NCBI Taxonomy" id="1631249"/>
    <lineage>
        <taxon>Bacteria</taxon>
        <taxon>Pseudomonadati</taxon>
        <taxon>Pseudomonadota</taxon>
        <taxon>Alphaproteobacteria</taxon>
        <taxon>Hyphomicrobiales</taxon>
        <taxon>Phyllobacteriaceae</taxon>
        <taxon>Mesorhizobium</taxon>
    </lineage>
</organism>
<dbReference type="RefSeq" id="WP_077374534.1">
    <property type="nucleotide sequence ID" value="NZ_FTPD01000006.1"/>
</dbReference>
<dbReference type="PANTHER" id="PTHR43861:SF1">
    <property type="entry name" value="TRANS-ACONITATE 2-METHYLTRANSFERASE"/>
    <property type="match status" value="1"/>
</dbReference>
<evidence type="ECO:0000313" key="5">
    <source>
        <dbReference type="Proteomes" id="UP000188388"/>
    </source>
</evidence>
<proteinExistence type="predicted"/>
<dbReference type="GO" id="GO:0032259">
    <property type="term" value="P:methylation"/>
    <property type="evidence" value="ECO:0007669"/>
    <property type="project" value="UniProtKB-KW"/>
</dbReference>
<feature type="domain" description="Methyltransferase" evidence="3">
    <location>
        <begin position="74"/>
        <end position="170"/>
    </location>
</feature>
<evidence type="ECO:0000256" key="1">
    <source>
        <dbReference type="ARBA" id="ARBA00022603"/>
    </source>
</evidence>
<evidence type="ECO:0000256" key="2">
    <source>
        <dbReference type="ARBA" id="ARBA00022679"/>
    </source>
</evidence>